<dbReference type="Pfam" id="PF07690">
    <property type="entry name" value="MFS_1"/>
    <property type="match status" value="1"/>
</dbReference>
<evidence type="ECO:0000256" key="1">
    <source>
        <dbReference type="SAM" id="Phobius"/>
    </source>
</evidence>
<dbReference type="PROSITE" id="PS50850">
    <property type="entry name" value="MFS"/>
    <property type="match status" value="1"/>
</dbReference>
<reference evidence="3" key="1">
    <citation type="submission" date="2018-05" db="EMBL/GenBank/DDBJ databases">
        <authorList>
            <person name="Lanie J.A."/>
            <person name="Ng W.-L."/>
            <person name="Kazmierczak K.M."/>
            <person name="Andrzejewski T.M."/>
            <person name="Davidsen T.M."/>
            <person name="Wayne K.J."/>
            <person name="Tettelin H."/>
            <person name="Glass J.I."/>
            <person name="Rusch D."/>
            <person name="Podicherti R."/>
            <person name="Tsui H.-C.T."/>
            <person name="Winkler M.E."/>
        </authorList>
    </citation>
    <scope>NUCLEOTIDE SEQUENCE</scope>
</reference>
<proteinExistence type="predicted"/>
<sequence>MKIVHQSLFKPREVFYGWWIVLSGGILVSMAAGLFNTGFGFYVRPISQQFGWSTTVISGAVSLSRFEGGILGPIEGLLIQKFGTRGIIGFGLLCFGAGFMLLSEINGSIPRYYVSFLLMSVGSTLGTWSPVMASINNWFDNNRTKAISFTMVGMGLGGLFWTPLVGLSIERFEWQQTAFMSGIII</sequence>
<dbReference type="InterPro" id="IPR050327">
    <property type="entry name" value="Proton-linked_MCT"/>
</dbReference>
<feature type="domain" description="Major facilitator superfamily (MFS) profile" evidence="2">
    <location>
        <begin position="17"/>
        <end position="185"/>
    </location>
</feature>
<organism evidence="3">
    <name type="scientific">marine metagenome</name>
    <dbReference type="NCBI Taxonomy" id="408172"/>
    <lineage>
        <taxon>unclassified sequences</taxon>
        <taxon>metagenomes</taxon>
        <taxon>ecological metagenomes</taxon>
    </lineage>
</organism>
<keyword evidence="1" id="KW-1133">Transmembrane helix</keyword>
<dbReference type="PANTHER" id="PTHR11360:SF284">
    <property type="entry name" value="EG:103B4.3 PROTEIN-RELATED"/>
    <property type="match status" value="1"/>
</dbReference>
<feature type="transmembrane region" description="Helical" evidence="1">
    <location>
        <begin position="16"/>
        <end position="43"/>
    </location>
</feature>
<dbReference type="AlphaFoldDB" id="A0A381UVB6"/>
<gene>
    <name evidence="3" type="ORF">METZ01_LOCUS84956</name>
</gene>
<dbReference type="GO" id="GO:0022857">
    <property type="term" value="F:transmembrane transporter activity"/>
    <property type="evidence" value="ECO:0007669"/>
    <property type="project" value="InterPro"/>
</dbReference>
<dbReference type="EMBL" id="UINC01007220">
    <property type="protein sequence ID" value="SVA32102.1"/>
    <property type="molecule type" value="Genomic_DNA"/>
</dbReference>
<dbReference type="Gene3D" id="1.20.1250.20">
    <property type="entry name" value="MFS general substrate transporter like domains"/>
    <property type="match status" value="1"/>
</dbReference>
<dbReference type="SUPFAM" id="SSF103473">
    <property type="entry name" value="MFS general substrate transporter"/>
    <property type="match status" value="1"/>
</dbReference>
<evidence type="ECO:0000259" key="2">
    <source>
        <dbReference type="PROSITE" id="PS50850"/>
    </source>
</evidence>
<dbReference type="PANTHER" id="PTHR11360">
    <property type="entry name" value="MONOCARBOXYLATE TRANSPORTER"/>
    <property type="match status" value="1"/>
</dbReference>
<dbReference type="InterPro" id="IPR020846">
    <property type="entry name" value="MFS_dom"/>
</dbReference>
<evidence type="ECO:0000313" key="3">
    <source>
        <dbReference type="EMBL" id="SVA32102.1"/>
    </source>
</evidence>
<feature type="transmembrane region" description="Helical" evidence="1">
    <location>
        <begin position="112"/>
        <end position="135"/>
    </location>
</feature>
<feature type="transmembrane region" description="Helical" evidence="1">
    <location>
        <begin position="147"/>
        <end position="167"/>
    </location>
</feature>
<keyword evidence="1" id="KW-0812">Transmembrane</keyword>
<feature type="transmembrane region" description="Helical" evidence="1">
    <location>
        <begin position="86"/>
        <end position="105"/>
    </location>
</feature>
<protein>
    <recommendedName>
        <fullName evidence="2">Major facilitator superfamily (MFS) profile domain-containing protein</fullName>
    </recommendedName>
</protein>
<feature type="non-terminal residue" evidence="3">
    <location>
        <position position="185"/>
    </location>
</feature>
<name>A0A381UVB6_9ZZZZ</name>
<dbReference type="InterPro" id="IPR036259">
    <property type="entry name" value="MFS_trans_sf"/>
</dbReference>
<accession>A0A381UVB6</accession>
<dbReference type="InterPro" id="IPR011701">
    <property type="entry name" value="MFS"/>
</dbReference>
<keyword evidence="1" id="KW-0472">Membrane</keyword>